<dbReference type="NCBIfam" id="TIGR04056">
    <property type="entry name" value="OMP_RagA_SusC"/>
    <property type="match status" value="1"/>
</dbReference>
<dbReference type="InterPro" id="IPR037066">
    <property type="entry name" value="Plug_dom_sf"/>
</dbReference>
<dbReference type="GO" id="GO:0015344">
    <property type="term" value="F:siderophore uptake transmembrane transporter activity"/>
    <property type="evidence" value="ECO:0007669"/>
    <property type="project" value="TreeGrafter"/>
</dbReference>
<dbReference type="GO" id="GO:0009279">
    <property type="term" value="C:cell outer membrane"/>
    <property type="evidence" value="ECO:0007669"/>
    <property type="project" value="UniProtKB-SubCell"/>
</dbReference>
<evidence type="ECO:0000256" key="4">
    <source>
        <dbReference type="ARBA" id="ARBA00022692"/>
    </source>
</evidence>
<dbReference type="PROSITE" id="PS52016">
    <property type="entry name" value="TONB_DEPENDENT_REC_3"/>
    <property type="match status" value="1"/>
</dbReference>
<dbReference type="PANTHER" id="PTHR30069:SF29">
    <property type="entry name" value="HEMOGLOBIN AND HEMOGLOBIN-HAPTOGLOBIN-BINDING PROTEIN 1-RELATED"/>
    <property type="match status" value="1"/>
</dbReference>
<evidence type="ECO:0000313" key="11">
    <source>
        <dbReference type="EMBL" id="THV60014.1"/>
    </source>
</evidence>
<dbReference type="EMBL" id="SNTZ01000002">
    <property type="protein sequence ID" value="THV60014.1"/>
    <property type="molecule type" value="Genomic_DNA"/>
</dbReference>
<evidence type="ECO:0000313" key="12">
    <source>
        <dbReference type="Proteomes" id="UP000310406"/>
    </source>
</evidence>
<keyword evidence="6 8" id="KW-0472">Membrane</keyword>
<dbReference type="Pfam" id="PF07715">
    <property type="entry name" value="Plug"/>
    <property type="match status" value="1"/>
</dbReference>
<dbReference type="InterPro" id="IPR036942">
    <property type="entry name" value="Beta-barrel_TonB_sf"/>
</dbReference>
<feature type="domain" description="TonB-dependent receptor plug" evidence="10">
    <location>
        <begin position="117"/>
        <end position="244"/>
    </location>
</feature>
<dbReference type="InterPro" id="IPR008969">
    <property type="entry name" value="CarboxyPept-like_regulatory"/>
</dbReference>
<proteinExistence type="inferred from homology"/>
<keyword evidence="2 8" id="KW-0813">Transport</keyword>
<dbReference type="GO" id="GO:0044718">
    <property type="term" value="P:siderophore transmembrane transport"/>
    <property type="evidence" value="ECO:0007669"/>
    <property type="project" value="TreeGrafter"/>
</dbReference>
<organism evidence="11 12">
    <name type="scientific">Flagellimonas alvinocaridis</name>
    <dbReference type="NCBI Taxonomy" id="2530200"/>
    <lineage>
        <taxon>Bacteria</taxon>
        <taxon>Pseudomonadati</taxon>
        <taxon>Bacteroidota</taxon>
        <taxon>Flavobacteriia</taxon>
        <taxon>Flavobacteriales</taxon>
        <taxon>Flavobacteriaceae</taxon>
        <taxon>Flagellimonas</taxon>
    </lineage>
</organism>
<keyword evidence="5 9" id="KW-0732">Signal</keyword>
<protein>
    <submittedName>
        <fullName evidence="11">SusC/RagA family TonB-linked outer membrane protein</fullName>
    </submittedName>
</protein>
<evidence type="ECO:0000256" key="9">
    <source>
        <dbReference type="SAM" id="SignalP"/>
    </source>
</evidence>
<dbReference type="Gene3D" id="2.60.40.1120">
    <property type="entry name" value="Carboxypeptidase-like, regulatory domain"/>
    <property type="match status" value="1"/>
</dbReference>
<dbReference type="InterPro" id="IPR012910">
    <property type="entry name" value="Plug_dom"/>
</dbReference>
<dbReference type="SUPFAM" id="SSF56935">
    <property type="entry name" value="Porins"/>
    <property type="match status" value="1"/>
</dbReference>
<dbReference type="OrthoDB" id="9768177at2"/>
<dbReference type="Gene3D" id="2.170.130.10">
    <property type="entry name" value="TonB-dependent receptor, plug domain"/>
    <property type="match status" value="1"/>
</dbReference>
<keyword evidence="12" id="KW-1185">Reference proteome</keyword>
<accession>A0A4S8S0A3</accession>
<evidence type="ECO:0000256" key="2">
    <source>
        <dbReference type="ARBA" id="ARBA00022448"/>
    </source>
</evidence>
<dbReference type="InterPro" id="IPR023996">
    <property type="entry name" value="TonB-dep_OMP_SusC/RagA"/>
</dbReference>
<name>A0A4S8S0A3_9FLAO</name>
<gene>
    <name evidence="11" type="ORF">EZV76_05485</name>
</gene>
<dbReference type="InterPro" id="IPR039426">
    <property type="entry name" value="TonB-dep_rcpt-like"/>
</dbReference>
<comment type="caution">
    <text evidence="11">The sequence shown here is derived from an EMBL/GenBank/DDBJ whole genome shotgun (WGS) entry which is preliminary data.</text>
</comment>
<evidence type="ECO:0000256" key="6">
    <source>
        <dbReference type="ARBA" id="ARBA00023136"/>
    </source>
</evidence>
<dbReference type="SUPFAM" id="SSF49464">
    <property type="entry name" value="Carboxypeptidase regulatory domain-like"/>
    <property type="match status" value="1"/>
</dbReference>
<dbReference type="Proteomes" id="UP000310406">
    <property type="component" value="Unassembled WGS sequence"/>
</dbReference>
<evidence type="ECO:0000256" key="5">
    <source>
        <dbReference type="ARBA" id="ARBA00022729"/>
    </source>
</evidence>
<keyword evidence="4 8" id="KW-0812">Transmembrane</keyword>
<evidence type="ECO:0000256" key="3">
    <source>
        <dbReference type="ARBA" id="ARBA00022452"/>
    </source>
</evidence>
<keyword evidence="7 8" id="KW-0998">Cell outer membrane</keyword>
<evidence type="ECO:0000259" key="10">
    <source>
        <dbReference type="Pfam" id="PF07715"/>
    </source>
</evidence>
<dbReference type="Pfam" id="PF13715">
    <property type="entry name" value="CarbopepD_reg_2"/>
    <property type="match status" value="1"/>
</dbReference>
<sequence>MRTKLNGLLTLLLAFVVHISFAQDKTITGTVTDADGLPLPGVNIVVDGTTNGTQTDFDGNYAINASQGQTLVFTYIGQRPTSRAVGAGNVINVQMEEDTQALEEVVVTAQGLEREARSLGYSVSEVDGEDIEQNAQPDLGRILSGKAAGVNITATNGVTGSGTNIIIRGYTSISGSNQPLFIVNGVPFDGGTNGDDPAGGRNFLDNMTESSRFLDLDPNSIESVNVLKGLSATVLYGEAGRNGVILITTKGGAAGSTNKKFEVSVTQSSFFSSAILPKYQDNYGGGFHQDYGFFFSNWGPGFDADLRENPNFRGFDADGTTLVNGPLLGIADQTLVAGFEDIANIPYRYQAYDSVDDFFRTGTTSTTSVNVTGSAEKVNYNIGYTHLEDNGVTPGNKLIRNNFSVGGKAQLSNKFTFSSALNYAVTRYSSPPIAPSFGSGTGFGGGSAFGDLMYTPRSVNLYGLPFEAADGRSIYYRSGNDIQNPRWTVKNSKVTQDVRRVFGNINGVYQLNDWLSATYRLGLDQYTEASAYGQNRGGVDGNQTGIYRTQDVTSTIWDHTVLLTANKDLNDNFNLGVNLGATSRRQTFRREGVESTQQLAFGVLEHFNFVNHSTVNSFNNANIGFQSEQNTLGLYGEAVLGYQDFLYLNVAARNDWTSTLESDNFSLFYPGASVSFIPTSAFDGLSGEGLNYLKMRFGYGSSAGFPPTYSTRNTLALSSRAFDLGSRGVLSGNSVSGRLGNPNLVPERVEEFEVGMDTRFFNRLNLNVSVFKKQTTDLITDQGLDDATGFTVTRINAGELEVKGIEVDYDIDILKPVSGAFSWNIGGNFYADESTVTNLPEGVEQILLTDAVNGYAANYAVEGRPYGTFLGSTVLRNDAGERVVGTDGVYLTDETLVEIGDPNPDWTTALNSTFKYKGWSFFMDWQYRHGGDIFSTTVASLTGRGVVDLDNPVDRESTYVLPGVKNTDGSPNDIQITGTNLGFDVYGISGANEFWIFDGSTIRLNEVSIGYDVPSKLLEKTPFGTLTFTASGFNVWYKAVNFPDDIRFDTNSLGTGVGNGLGIDFITGPSVRRYGFSVKATF</sequence>
<dbReference type="Gene3D" id="2.40.170.20">
    <property type="entry name" value="TonB-dependent receptor, beta-barrel domain"/>
    <property type="match status" value="1"/>
</dbReference>
<evidence type="ECO:0000256" key="8">
    <source>
        <dbReference type="PROSITE-ProRule" id="PRU01360"/>
    </source>
</evidence>
<feature type="chain" id="PRO_5020570480" evidence="9">
    <location>
        <begin position="23"/>
        <end position="1082"/>
    </location>
</feature>
<dbReference type="PANTHER" id="PTHR30069">
    <property type="entry name" value="TONB-DEPENDENT OUTER MEMBRANE RECEPTOR"/>
    <property type="match status" value="1"/>
</dbReference>
<dbReference type="AlphaFoldDB" id="A0A4S8S0A3"/>
<comment type="subcellular location">
    <subcellularLocation>
        <location evidence="1 8">Cell outer membrane</location>
        <topology evidence="1 8">Multi-pass membrane protein</topology>
    </subcellularLocation>
</comment>
<comment type="similarity">
    <text evidence="8">Belongs to the TonB-dependent receptor family.</text>
</comment>
<reference evidence="11 12" key="1">
    <citation type="submission" date="2019-03" db="EMBL/GenBank/DDBJ databases">
        <title>Muricauda SCR12 sp.nov, a marine bacterium isolated from Pacific Ocean:the Okinawa trough.</title>
        <authorList>
            <person name="Liu L."/>
        </authorList>
    </citation>
    <scope>NUCLEOTIDE SEQUENCE [LARGE SCALE GENOMIC DNA]</scope>
    <source>
        <strain evidence="11 12">SCR12</strain>
    </source>
</reference>
<evidence type="ECO:0000256" key="1">
    <source>
        <dbReference type="ARBA" id="ARBA00004571"/>
    </source>
</evidence>
<dbReference type="RefSeq" id="WP_136565611.1">
    <property type="nucleotide sequence ID" value="NZ_JBNZAV010000002.1"/>
</dbReference>
<evidence type="ECO:0000256" key="7">
    <source>
        <dbReference type="ARBA" id="ARBA00023237"/>
    </source>
</evidence>
<keyword evidence="3 8" id="KW-1134">Transmembrane beta strand</keyword>
<feature type="signal peptide" evidence="9">
    <location>
        <begin position="1"/>
        <end position="22"/>
    </location>
</feature>